<feature type="region of interest" description="Disordered" evidence="2">
    <location>
        <begin position="339"/>
        <end position="365"/>
    </location>
</feature>
<proteinExistence type="inferred from homology"/>
<evidence type="ECO:0000256" key="2">
    <source>
        <dbReference type="SAM" id="MobiDB-lite"/>
    </source>
</evidence>
<dbReference type="Pfam" id="PF07890">
    <property type="entry name" value="Rrp15p"/>
    <property type="match status" value="1"/>
</dbReference>
<dbReference type="PANTHER" id="PTHR13245:SF14">
    <property type="entry name" value="RRP15-LIKE PROTEIN"/>
    <property type="match status" value="1"/>
</dbReference>
<evidence type="ECO:0000256" key="1">
    <source>
        <dbReference type="ARBA" id="ARBA00007462"/>
    </source>
</evidence>
<feature type="compositionally biased region" description="Acidic residues" evidence="2">
    <location>
        <begin position="95"/>
        <end position="143"/>
    </location>
</feature>
<dbReference type="GO" id="GO:0000460">
    <property type="term" value="P:maturation of 5.8S rRNA"/>
    <property type="evidence" value="ECO:0007669"/>
    <property type="project" value="TreeGrafter"/>
</dbReference>
<dbReference type="PANTHER" id="PTHR13245">
    <property type="entry name" value="RRP15-LIKE PROTEIN"/>
    <property type="match status" value="1"/>
</dbReference>
<evidence type="ECO:0000313" key="3">
    <source>
        <dbReference type="EMBL" id="KAG0556725.1"/>
    </source>
</evidence>
<feature type="region of interest" description="Disordered" evidence="2">
    <location>
        <begin position="289"/>
        <end position="325"/>
    </location>
</feature>
<dbReference type="Proteomes" id="UP000822688">
    <property type="component" value="Chromosome 11"/>
</dbReference>
<feature type="compositionally biased region" description="Low complexity" evidence="2">
    <location>
        <begin position="290"/>
        <end position="306"/>
    </location>
</feature>
<organism evidence="3 4">
    <name type="scientific">Ceratodon purpureus</name>
    <name type="common">Fire moss</name>
    <name type="synonym">Dicranum purpureum</name>
    <dbReference type="NCBI Taxonomy" id="3225"/>
    <lineage>
        <taxon>Eukaryota</taxon>
        <taxon>Viridiplantae</taxon>
        <taxon>Streptophyta</taxon>
        <taxon>Embryophyta</taxon>
        <taxon>Bryophyta</taxon>
        <taxon>Bryophytina</taxon>
        <taxon>Bryopsida</taxon>
        <taxon>Dicranidae</taxon>
        <taxon>Pseudoditrichales</taxon>
        <taxon>Ditrichaceae</taxon>
        <taxon>Ceratodon</taxon>
    </lineage>
</organism>
<evidence type="ECO:0008006" key="5">
    <source>
        <dbReference type="Google" id="ProtNLM"/>
    </source>
</evidence>
<feature type="compositionally biased region" description="Gly residues" evidence="2">
    <location>
        <begin position="62"/>
        <end position="72"/>
    </location>
</feature>
<gene>
    <name evidence="3" type="ORF">KC19_11G074900</name>
</gene>
<feature type="region of interest" description="Disordered" evidence="2">
    <location>
        <begin position="1"/>
        <end position="168"/>
    </location>
</feature>
<dbReference type="AlphaFoldDB" id="A0A8T0GDD6"/>
<dbReference type="InterPro" id="IPR012459">
    <property type="entry name" value="Rrp15"/>
</dbReference>
<keyword evidence="4" id="KW-1185">Reference proteome</keyword>
<feature type="compositionally biased region" description="Polar residues" evidence="2">
    <location>
        <begin position="313"/>
        <end position="324"/>
    </location>
</feature>
<evidence type="ECO:0000313" key="4">
    <source>
        <dbReference type="Proteomes" id="UP000822688"/>
    </source>
</evidence>
<dbReference type="GO" id="GO:0030687">
    <property type="term" value="C:preribosome, large subunit precursor"/>
    <property type="evidence" value="ECO:0007669"/>
    <property type="project" value="TreeGrafter"/>
</dbReference>
<comment type="caution">
    <text evidence="3">The sequence shown here is derived from an EMBL/GenBank/DDBJ whole genome shotgun (WGS) entry which is preliminary data.</text>
</comment>
<feature type="compositionally biased region" description="Basic and acidic residues" evidence="2">
    <location>
        <begin position="28"/>
        <end position="48"/>
    </location>
</feature>
<protein>
    <recommendedName>
        <fullName evidence="5">RRP15-like protein</fullName>
    </recommendedName>
</protein>
<reference evidence="3 4" key="1">
    <citation type="submission" date="2020-06" db="EMBL/GenBank/DDBJ databases">
        <title>WGS assembly of Ceratodon purpureus strain R40.</title>
        <authorList>
            <person name="Carey S.B."/>
            <person name="Jenkins J."/>
            <person name="Shu S."/>
            <person name="Lovell J.T."/>
            <person name="Sreedasyam A."/>
            <person name="Maumus F."/>
            <person name="Tiley G.P."/>
            <person name="Fernandez-Pozo N."/>
            <person name="Barry K."/>
            <person name="Chen C."/>
            <person name="Wang M."/>
            <person name="Lipzen A."/>
            <person name="Daum C."/>
            <person name="Saski C.A."/>
            <person name="Payton A.C."/>
            <person name="Mcbreen J.C."/>
            <person name="Conrad R.E."/>
            <person name="Kollar L.M."/>
            <person name="Olsson S."/>
            <person name="Huttunen S."/>
            <person name="Landis J.B."/>
            <person name="Wickett N.J."/>
            <person name="Johnson M.G."/>
            <person name="Rensing S.A."/>
            <person name="Grimwood J."/>
            <person name="Schmutz J."/>
            <person name="Mcdaniel S.F."/>
        </authorList>
    </citation>
    <scope>NUCLEOTIDE SEQUENCE [LARGE SCALE GENOMIC DNA]</scope>
    <source>
        <strain evidence="3 4">R40</strain>
    </source>
</reference>
<dbReference type="GO" id="GO:0000470">
    <property type="term" value="P:maturation of LSU-rRNA"/>
    <property type="evidence" value="ECO:0007669"/>
    <property type="project" value="TreeGrafter"/>
</dbReference>
<comment type="similarity">
    <text evidence="1">Belongs to the RRP15 family.</text>
</comment>
<dbReference type="EMBL" id="CM026432">
    <property type="protein sequence ID" value="KAG0556725.1"/>
    <property type="molecule type" value="Genomic_DNA"/>
</dbReference>
<sequence>MMEGQRRMFGRLMDAGAFRSDTSEDSMEGSRSRSEEDLRDIGSARRLDDDDTGDSAWKDAAGGAGVAEGDGAGPSERLGLEKESGAEVAVASGVESEDEEEDEEEGGEAEAMETDDEDEGDEEEEEEVEDEEEEEVEAGESEGEPSGSVSLENGGDSDTGGKGENATSSAYSRAFSKILQQSKVAKESETGPVLAARQTLVARKLEEEAGDVKESKVAKKEKKELREKAHIYPQTFTDTKEKDLVRLATRGVVKLFNAVSKAQKVQATSDARDAKVVAKQSKSAFLAEVRGTGTSGSKRSLSSASAPPFKFGTSESQNQPTSRWSVVKDDFMLGKQKLKDWDKDEEMGDAAGVQQMDNQIDDDSD</sequence>
<accession>A0A8T0GDD6</accession>
<name>A0A8T0GDD6_CERPU</name>